<keyword evidence="5" id="KW-0653">Protein transport</keyword>
<comment type="subcellular location">
    <subcellularLocation>
        <location evidence="1">Golgi apparatus membrane</location>
        <topology evidence="1">Peripheral membrane protein</topology>
    </subcellularLocation>
</comment>
<proteinExistence type="inferred from homology"/>
<dbReference type="GO" id="GO:0006891">
    <property type="term" value="P:intra-Golgi vesicle-mediated transport"/>
    <property type="evidence" value="ECO:0007669"/>
    <property type="project" value="InterPro"/>
</dbReference>
<evidence type="ECO:0000256" key="8">
    <source>
        <dbReference type="SAM" id="MobiDB-lite"/>
    </source>
</evidence>
<keyword evidence="10" id="KW-1185">Reference proteome</keyword>
<feature type="compositionally biased region" description="Polar residues" evidence="8">
    <location>
        <begin position="1145"/>
        <end position="1154"/>
    </location>
</feature>
<name>A0AAN8LQ94_9TELE</name>
<keyword evidence="4" id="KW-0813">Transport</keyword>
<evidence type="ECO:0000313" key="10">
    <source>
        <dbReference type="Proteomes" id="UP001356427"/>
    </source>
</evidence>
<evidence type="ECO:0000256" key="5">
    <source>
        <dbReference type="ARBA" id="ARBA00022927"/>
    </source>
</evidence>
<gene>
    <name evidence="9" type="ORF">J4Q44_G00181410</name>
</gene>
<dbReference type="InterPro" id="IPR033370">
    <property type="entry name" value="COG1"/>
</dbReference>
<evidence type="ECO:0000256" key="6">
    <source>
        <dbReference type="ARBA" id="ARBA00023034"/>
    </source>
</evidence>
<evidence type="ECO:0000256" key="3">
    <source>
        <dbReference type="ARBA" id="ARBA00020978"/>
    </source>
</evidence>
<dbReference type="PANTHER" id="PTHR31658:SF0">
    <property type="entry name" value="CONSERVED OLIGOMERIC GOLGI COMPLEX SUBUNIT 1"/>
    <property type="match status" value="1"/>
</dbReference>
<evidence type="ECO:0000256" key="7">
    <source>
        <dbReference type="ARBA" id="ARBA00023136"/>
    </source>
</evidence>
<keyword evidence="6" id="KW-0333">Golgi apparatus</keyword>
<dbReference type="InterPro" id="IPR028241">
    <property type="entry name" value="RAVE2/Rogdi"/>
</dbReference>
<feature type="region of interest" description="Disordered" evidence="8">
    <location>
        <begin position="1145"/>
        <end position="1176"/>
    </location>
</feature>
<dbReference type="Pfam" id="PF08700">
    <property type="entry name" value="VPS51_Exo84_N"/>
    <property type="match status" value="1"/>
</dbReference>
<accession>A0AAN8LQ94</accession>
<protein>
    <recommendedName>
        <fullName evidence="3">Conserved oligomeric Golgi complex subunit 1</fullName>
    </recommendedName>
</protein>
<dbReference type="GO" id="GO:0015031">
    <property type="term" value="P:protein transport"/>
    <property type="evidence" value="ECO:0007669"/>
    <property type="project" value="UniProtKB-KW"/>
</dbReference>
<feature type="region of interest" description="Disordered" evidence="8">
    <location>
        <begin position="1"/>
        <end position="23"/>
    </location>
</feature>
<feature type="compositionally biased region" description="Polar residues" evidence="8">
    <location>
        <begin position="1"/>
        <end position="18"/>
    </location>
</feature>
<evidence type="ECO:0000313" key="9">
    <source>
        <dbReference type="EMBL" id="KAK6312477.1"/>
    </source>
</evidence>
<evidence type="ECO:0000256" key="2">
    <source>
        <dbReference type="ARBA" id="ARBA00006653"/>
    </source>
</evidence>
<organism evidence="9 10">
    <name type="scientific">Coregonus suidteri</name>
    <dbReference type="NCBI Taxonomy" id="861788"/>
    <lineage>
        <taxon>Eukaryota</taxon>
        <taxon>Metazoa</taxon>
        <taxon>Chordata</taxon>
        <taxon>Craniata</taxon>
        <taxon>Vertebrata</taxon>
        <taxon>Euteleostomi</taxon>
        <taxon>Actinopterygii</taxon>
        <taxon>Neopterygii</taxon>
        <taxon>Teleostei</taxon>
        <taxon>Protacanthopterygii</taxon>
        <taxon>Salmoniformes</taxon>
        <taxon>Salmonidae</taxon>
        <taxon>Coregoninae</taxon>
        <taxon>Coregonus</taxon>
    </lineage>
</organism>
<evidence type="ECO:0000256" key="1">
    <source>
        <dbReference type="ARBA" id="ARBA00004395"/>
    </source>
</evidence>
<comment type="caution">
    <text evidence="9">The sequence shown here is derived from an EMBL/GenBank/DDBJ whole genome shotgun (WGS) entry which is preliminary data.</text>
</comment>
<keyword evidence="7" id="KW-0472">Membrane</keyword>
<dbReference type="Proteomes" id="UP001356427">
    <property type="component" value="Unassembled WGS sequence"/>
</dbReference>
<dbReference type="Pfam" id="PF10259">
    <property type="entry name" value="Rogdi_lz"/>
    <property type="match status" value="1"/>
</dbReference>
<comment type="similarity">
    <text evidence="2">Belongs to the COG1 family.</text>
</comment>
<dbReference type="GO" id="GO:0000139">
    <property type="term" value="C:Golgi membrane"/>
    <property type="evidence" value="ECO:0007669"/>
    <property type="project" value="UniProtKB-SubCell"/>
</dbReference>
<dbReference type="GO" id="GO:0017119">
    <property type="term" value="C:Golgi transport complex"/>
    <property type="evidence" value="ECO:0007669"/>
    <property type="project" value="InterPro"/>
</dbReference>
<dbReference type="EMBL" id="JAGTTL010000015">
    <property type="protein sequence ID" value="KAK6312477.1"/>
    <property type="molecule type" value="Genomic_DNA"/>
</dbReference>
<sequence>MLNSQRSLSELSKMSGPSQAERAVLEASRRFSMPTPGLESQLKQENFILGSSTMDQVKGVLTLQGEALTQADINLKTAKSNQVMHFTFRDDKHWKLQQIQDARNHVNQALQLLSSRDESYHFKTGAEVNKLMDAVMLQLTRARNRLTTPAAMTLPELATSGLTKMFTPPMPSDVMVNFYINLSKLCLTVYQLHPMQPNTTKNFRPSGSSVLHNPGAVFELNNAKFEVSQVHKVECVVPWLNNTLLFFTISLQLCQQLKDKQQQQQQQRIRTRRTSSRTMPEWIKIYEEDGKGGDVPVRLEQLFRLQSGHHVCKLILKLSLSAAMAVVPAQSLRVSDIRDPTVLFERYNTEEIRGIERKVRGEIEHKKEELRQMVGERYRDLIDAADTIGEMRQCSESVVTSIQDMHHYCHKLKQGKSVPQSNSKEEVQRQSQDKFTAMTVCVPGAGIKAQVCSLVELLVTTLYQAYAVFYVPPEGSPRLGDGGLSSGLLFTTLENVTSTTPAGKGRRVLQEEVSTGSWFKYLPSSITEFQPALRTLAQPIQREQLRDTLQQWINICKEDICNGVSSLVVYVNNLKGLASIRDAVWDLLSTDSISQHWSFVCQRLLERPLALWEDFLQQLFLQRLQAITQEGTETISTSCRQLLSSALRDLEGQPTPPGPSSSPPLPSRGALYEADVASFLWSEAQGDLLSDAAWVSVSQRGPQHRSGLAMKTQALTPCVQIFCSSLDAALRARLDDVQHYLPSDNTDPQVLSVSFPIAPGSGSSSCSGSGTVSSFDRFTDAAAVEETLRERCLACVRDIITCVRSELRAASPGVTSPVGSSPRPARLSSVLFMARLCQSLSKLCPNLRQCILGKQGGAAADPVTRGTPRQSRKLGKAAAKATEVSPAQAKWACLKEELLDVSMEAYRIWSSTLSKALVGRFATSLHVESAGAILANATNWEELEIQEEAESGSSVTSKIRIPVQPSWFVQSLLFQLCLEVNGVGGHALPRPTLQELLQGCMDLVLQEYQSLTHTTQDKDCPFPMTQNRSLQLLFDLRYLTATLSTRLEEGKGFRSHQDPRVQKVCDSLESYIDPFDLDVFTPPLNSNLNRLSQRSSVLLGLLMGTEKQFVSRGNSVGSQEPYNILPLANSQIRFGLLPLSMTNSRKTKSSTQGADITCPLASPTSKPTHDDTFRPGNLFRQLANQEEEPAAPSLLLVAIMALTSMGLAATAAAAFSSSSCCHRMMGLMPGLRFLSLASNWASLERGGKRERRKERGGGDKRKSLKSTLPRGSLISSQKLRTQRSTLNLVGVSTLRERESMEEETGGEMTYEAAGSLAVKSVGPVTERDQDDIRVKERMNGAMYHSTVLTCYLLCIGVNETVQSVVHGAVCPALWTDQAPL</sequence>
<dbReference type="PANTHER" id="PTHR31658">
    <property type="entry name" value="CONSERVED OLIGOMERIC GOLGI COMPLEX SUBUNIT 1"/>
    <property type="match status" value="1"/>
</dbReference>
<reference evidence="9 10" key="1">
    <citation type="submission" date="2021-04" db="EMBL/GenBank/DDBJ databases">
        <authorList>
            <person name="De Guttry C."/>
            <person name="Zahm M."/>
            <person name="Klopp C."/>
            <person name="Cabau C."/>
            <person name="Louis A."/>
            <person name="Berthelot C."/>
            <person name="Parey E."/>
            <person name="Roest Crollius H."/>
            <person name="Montfort J."/>
            <person name="Robinson-Rechavi M."/>
            <person name="Bucao C."/>
            <person name="Bouchez O."/>
            <person name="Gislard M."/>
            <person name="Lluch J."/>
            <person name="Milhes M."/>
            <person name="Lampietro C."/>
            <person name="Lopez Roques C."/>
            <person name="Donnadieu C."/>
            <person name="Braasch I."/>
            <person name="Desvignes T."/>
            <person name="Postlethwait J."/>
            <person name="Bobe J."/>
            <person name="Wedekind C."/>
            <person name="Guiguen Y."/>
        </authorList>
    </citation>
    <scope>NUCLEOTIDE SEQUENCE [LARGE SCALE GENOMIC DNA]</scope>
    <source>
        <strain evidence="9">Cs_M1</strain>
        <tissue evidence="9">Blood</tissue>
    </source>
</reference>
<feature type="region of interest" description="Disordered" evidence="8">
    <location>
        <begin position="1244"/>
        <end position="1267"/>
    </location>
</feature>
<evidence type="ECO:0000256" key="4">
    <source>
        <dbReference type="ARBA" id="ARBA00022448"/>
    </source>
</evidence>